<keyword evidence="5" id="KW-0690">Ribosome biogenesis</keyword>
<dbReference type="GO" id="GO:0003743">
    <property type="term" value="F:translation initiation factor activity"/>
    <property type="evidence" value="ECO:0007669"/>
    <property type="project" value="UniProtKB-UniRule"/>
</dbReference>
<name>J3KYU5_ORYBR</name>
<dbReference type="GO" id="GO:0005730">
    <property type="term" value="C:nucleolus"/>
    <property type="evidence" value="ECO:0007669"/>
    <property type="project" value="UniProtKB-SubCell"/>
</dbReference>
<accession>J3KYU5</accession>
<evidence type="ECO:0000256" key="2">
    <source>
        <dbReference type="ARBA" id="ARBA00022540"/>
    </source>
</evidence>
<dbReference type="EnsemblPlants" id="OB01G21510.1">
    <property type="protein sequence ID" value="OB01G21510.1"/>
    <property type="gene ID" value="OB01G21510"/>
</dbReference>
<dbReference type="SMART" id="SM00654">
    <property type="entry name" value="eIF6"/>
    <property type="match status" value="1"/>
</dbReference>
<comment type="function">
    <text evidence="5">Binds to the 60S ribosomal subunit and prevents its association with the 40S ribosomal subunit to form the 80S initiation complex in the cytoplasm. May also be involved in ribosome biogenesis.</text>
</comment>
<keyword evidence="1 5" id="KW-0963">Cytoplasm</keyword>
<dbReference type="PANTHER" id="PTHR10784">
    <property type="entry name" value="TRANSLATION INITIATION FACTOR 6"/>
    <property type="match status" value="1"/>
</dbReference>
<protein>
    <recommendedName>
        <fullName evidence="5">Eukaryotic translation initiation factor 6</fullName>
        <shortName evidence="5">eIF-6</shortName>
    </recommendedName>
</protein>
<keyword evidence="2 5" id="KW-0396">Initiation factor</keyword>
<dbReference type="InterPro" id="IPR002769">
    <property type="entry name" value="eIF6"/>
</dbReference>
<dbReference type="AlphaFoldDB" id="J3KYU5"/>
<evidence type="ECO:0000256" key="1">
    <source>
        <dbReference type="ARBA" id="ARBA00022490"/>
    </source>
</evidence>
<dbReference type="GO" id="GO:0043023">
    <property type="term" value="F:ribosomal large subunit binding"/>
    <property type="evidence" value="ECO:0007669"/>
    <property type="project" value="UniProtKB-UniRule"/>
</dbReference>
<dbReference type="SUPFAM" id="SSF55909">
    <property type="entry name" value="Pentein"/>
    <property type="match status" value="1"/>
</dbReference>
<keyword evidence="4 5" id="KW-0539">Nucleus</keyword>
<dbReference type="CDD" id="cd00527">
    <property type="entry name" value="IF6"/>
    <property type="match status" value="1"/>
</dbReference>
<dbReference type="OMA" id="QEVMHIR"/>
<dbReference type="eggNOG" id="KOG3185">
    <property type="taxonomic scope" value="Eukaryota"/>
</dbReference>
<dbReference type="HAMAP" id="MF_00032">
    <property type="entry name" value="eIF_6"/>
    <property type="match status" value="1"/>
</dbReference>
<comment type="similarity">
    <text evidence="5">Belongs to the eIF-6 family.</text>
</comment>
<comment type="subunit">
    <text evidence="5">Monomer. Associates with the 60S ribosomal subunit.</text>
</comment>
<comment type="subcellular location">
    <subcellularLocation>
        <location evidence="5">Cytoplasm</location>
    </subcellularLocation>
    <subcellularLocation>
        <location evidence="5">Nucleus</location>
        <location evidence="5">Nucleolus</location>
    </subcellularLocation>
    <text evidence="5">Shuttles between cytoplasm and nucleus/nucleolus.</text>
</comment>
<dbReference type="Pfam" id="PF01912">
    <property type="entry name" value="eIF-6"/>
    <property type="match status" value="1"/>
</dbReference>
<dbReference type="GO" id="GO:0005737">
    <property type="term" value="C:cytoplasm"/>
    <property type="evidence" value="ECO:0007669"/>
    <property type="project" value="UniProtKB-SubCell"/>
</dbReference>
<gene>
    <name evidence="5" type="primary">EIF6</name>
    <name evidence="6" type="synonym">LOC102714228</name>
</gene>
<dbReference type="STRING" id="4533.J3KYU5"/>
<organism evidence="6">
    <name type="scientific">Oryza brachyantha</name>
    <name type="common">malo sina</name>
    <dbReference type="NCBI Taxonomy" id="4533"/>
    <lineage>
        <taxon>Eukaryota</taxon>
        <taxon>Viridiplantae</taxon>
        <taxon>Streptophyta</taxon>
        <taxon>Embryophyta</taxon>
        <taxon>Tracheophyta</taxon>
        <taxon>Spermatophyta</taxon>
        <taxon>Magnoliopsida</taxon>
        <taxon>Liliopsida</taxon>
        <taxon>Poales</taxon>
        <taxon>Poaceae</taxon>
        <taxon>BOP clade</taxon>
        <taxon>Oryzoideae</taxon>
        <taxon>Oryzeae</taxon>
        <taxon>Oryzinae</taxon>
        <taxon>Oryza</taxon>
    </lineage>
</organism>
<dbReference type="GO" id="GO:0042273">
    <property type="term" value="P:ribosomal large subunit biogenesis"/>
    <property type="evidence" value="ECO:0007669"/>
    <property type="project" value="UniProtKB-UniRule"/>
</dbReference>
<dbReference type="HOGENOM" id="CLU_071894_0_0_1"/>
<keyword evidence="3 5" id="KW-0648">Protein biosynthesis</keyword>
<sequence>MASRVRFGNSSEIGVFSRLTNAYCVLPDGGADNFFSVFESELAGVVPVVRASIGGTRIVGRMCVGNKNGLLLPHTTTDQELQHLKNSLPDEVVVQRVEERLSALGNCVACNDHVALTHPDLDKGTEEAISDVLGVEVFRQTIAGNILVGSFCAFSNKGGIVHPQTSVEDQEELSTLLEVPLAAGSVNQGSEVVAAGMAANDWAAFCGADTTATELAVVESAFRLRDGHGRPGDITRSLLVVSSYL</sequence>
<dbReference type="Gramene" id="OB01G21510.1">
    <property type="protein sequence ID" value="OB01G21510.1"/>
    <property type="gene ID" value="OB01G21510"/>
</dbReference>
<evidence type="ECO:0000256" key="3">
    <source>
        <dbReference type="ARBA" id="ARBA00022917"/>
    </source>
</evidence>
<evidence type="ECO:0000313" key="6">
    <source>
        <dbReference type="EnsemblPlants" id="OB01G21510.1"/>
    </source>
</evidence>
<reference evidence="6" key="2">
    <citation type="submission" date="2013-04" db="UniProtKB">
        <authorList>
            <consortium name="EnsemblPlants"/>
        </authorList>
    </citation>
    <scope>IDENTIFICATION</scope>
</reference>
<dbReference type="Proteomes" id="UP000006038">
    <property type="component" value="Chromosome 1"/>
</dbReference>
<proteinExistence type="inferred from homology"/>
<dbReference type="FunFam" id="3.75.10.10:FF:000001">
    <property type="entry name" value="Eukaryotic translation initiation factor 6"/>
    <property type="match status" value="1"/>
</dbReference>
<dbReference type="GO" id="GO:0042256">
    <property type="term" value="P:cytosolic ribosome assembly"/>
    <property type="evidence" value="ECO:0007669"/>
    <property type="project" value="UniProtKB-UniRule"/>
</dbReference>
<dbReference type="OrthoDB" id="4155914at2759"/>
<reference evidence="6" key="1">
    <citation type="journal article" date="2013" name="Nat. Commun.">
        <title>Whole-genome sequencing of Oryza brachyantha reveals mechanisms underlying Oryza genome evolution.</title>
        <authorList>
            <person name="Chen J."/>
            <person name="Huang Q."/>
            <person name="Gao D."/>
            <person name="Wang J."/>
            <person name="Lang Y."/>
            <person name="Liu T."/>
            <person name="Li B."/>
            <person name="Bai Z."/>
            <person name="Luis Goicoechea J."/>
            <person name="Liang C."/>
            <person name="Chen C."/>
            <person name="Zhang W."/>
            <person name="Sun S."/>
            <person name="Liao Y."/>
            <person name="Zhang X."/>
            <person name="Yang L."/>
            <person name="Song C."/>
            <person name="Wang M."/>
            <person name="Shi J."/>
            <person name="Liu G."/>
            <person name="Liu J."/>
            <person name="Zhou H."/>
            <person name="Zhou W."/>
            <person name="Yu Q."/>
            <person name="An N."/>
            <person name="Chen Y."/>
            <person name="Cai Q."/>
            <person name="Wang B."/>
            <person name="Liu B."/>
            <person name="Min J."/>
            <person name="Huang Y."/>
            <person name="Wu H."/>
            <person name="Li Z."/>
            <person name="Zhang Y."/>
            <person name="Yin Y."/>
            <person name="Song W."/>
            <person name="Jiang J."/>
            <person name="Jackson S.A."/>
            <person name="Wing R.A."/>
            <person name="Wang J."/>
            <person name="Chen M."/>
        </authorList>
    </citation>
    <scope>NUCLEOTIDE SEQUENCE [LARGE SCALE GENOMIC DNA]</scope>
    <source>
        <strain evidence="6">cv. IRGC 101232</strain>
    </source>
</reference>
<keyword evidence="7" id="KW-1185">Reference proteome</keyword>
<evidence type="ECO:0000256" key="4">
    <source>
        <dbReference type="ARBA" id="ARBA00023242"/>
    </source>
</evidence>
<evidence type="ECO:0000313" key="7">
    <source>
        <dbReference type="Proteomes" id="UP000006038"/>
    </source>
</evidence>
<dbReference type="NCBIfam" id="TIGR00323">
    <property type="entry name" value="eIF-6"/>
    <property type="match status" value="1"/>
</dbReference>
<dbReference type="PIRSF" id="PIRSF006413">
    <property type="entry name" value="IF-6"/>
    <property type="match status" value="1"/>
</dbReference>
<evidence type="ECO:0000256" key="5">
    <source>
        <dbReference type="HAMAP-Rule" id="MF_03132"/>
    </source>
</evidence>
<dbReference type="Gene3D" id="3.75.10.10">
    <property type="entry name" value="L-arginine/glycine Amidinotransferase, Chain A"/>
    <property type="match status" value="1"/>
</dbReference>